<reference evidence="2 3" key="1">
    <citation type="journal article" date="2012" name="J. Bacteriol.">
        <title>Draft Genome Sequences of Four Axenic Mycoplasma genitalium Strains Isolated from Denmark, Japan, and Australia.</title>
        <authorList>
            <person name="McGowin C.L."/>
            <person name="Ma L."/>
            <person name="Jensen J.S."/>
            <person name="Mancuso M.M."/>
            <person name="Hamasuna R."/>
            <person name="Adegboye D."/>
            <person name="Martin D.H."/>
        </authorList>
    </citation>
    <scope>NUCLEOTIDE SEQUENCE [LARGE SCALE GENOMIC DNA]</scope>
    <source>
        <strain evidence="2 3">M6320</strain>
    </source>
</reference>
<gene>
    <name evidence="2" type="ORF">CM1_01960</name>
</gene>
<dbReference type="SUPFAM" id="SSF82549">
    <property type="entry name" value="DAK1/DegV-like"/>
    <property type="match status" value="1"/>
</dbReference>
<sequence>MKKTAIITDSTASIKPGEINGVYILPLQVIVDGEKSFRDGIEIDYDHVHKLLKENPHGLNISTSLPRQSDLLKIFEEIKTKYDRFIFLPLSKGLSGTYDMLVQLAKELSEQNKDKEFLVFETSDIAISLKWLVEDIKALVDKGCDNQTIKAKVESHKQNILSAVTLKNLVQMRKGGRISGLKKFITTLLRVKPIILFDKGVNTLGAKVFSFSQAVEKIFGFVKTKFGDNYKIKRIGFCYSFCKNYANEIKKIITDFIEHNKINFQNEIENAFITSVIIVHTGIDAFSISLLIDNK</sequence>
<dbReference type="PROSITE" id="PS51482">
    <property type="entry name" value="DEGV"/>
    <property type="match status" value="1"/>
</dbReference>
<protein>
    <submittedName>
        <fullName evidence="2">DegV family protein</fullName>
    </submittedName>
</protein>
<dbReference type="Gene3D" id="3.30.1180.10">
    <property type="match status" value="1"/>
</dbReference>
<dbReference type="RefSeq" id="WP_009885962.1">
    <property type="nucleotide sequence ID" value="NC_018497.1"/>
</dbReference>
<organism evidence="2 3">
    <name type="scientific">Mycoplasmoides genitalium M6320</name>
    <dbReference type="NCBI Taxonomy" id="662945"/>
    <lineage>
        <taxon>Bacteria</taxon>
        <taxon>Bacillati</taxon>
        <taxon>Mycoplasmatota</taxon>
        <taxon>Mycoplasmoidales</taxon>
        <taxon>Mycoplasmoidaceae</taxon>
        <taxon>Mycoplasmoides</taxon>
    </lineage>
</organism>
<evidence type="ECO:0000256" key="1">
    <source>
        <dbReference type="ARBA" id="ARBA00023121"/>
    </source>
</evidence>
<dbReference type="KEGG" id="mgx:CM1_01960"/>
<evidence type="ECO:0000313" key="2">
    <source>
        <dbReference type="EMBL" id="AFQ04154.1"/>
    </source>
</evidence>
<dbReference type="NCBIfam" id="TIGR00762">
    <property type="entry name" value="DegV"/>
    <property type="match status" value="1"/>
</dbReference>
<dbReference type="AlphaFoldDB" id="A0ABC7ZIZ4"/>
<dbReference type="Proteomes" id="UP000005254">
    <property type="component" value="Chromosome"/>
</dbReference>
<dbReference type="Pfam" id="PF02645">
    <property type="entry name" value="DegV"/>
    <property type="match status" value="1"/>
</dbReference>
<name>A0ABC7ZIZ4_MYCGT</name>
<dbReference type="Gene3D" id="3.40.50.10170">
    <property type="match status" value="1"/>
</dbReference>
<dbReference type="EMBL" id="CP003772">
    <property type="protein sequence ID" value="AFQ04154.1"/>
    <property type="molecule type" value="Genomic_DNA"/>
</dbReference>
<evidence type="ECO:0000313" key="3">
    <source>
        <dbReference type="Proteomes" id="UP000005254"/>
    </source>
</evidence>
<proteinExistence type="predicted"/>
<dbReference type="PANTHER" id="PTHR33434">
    <property type="entry name" value="DEGV DOMAIN-CONTAINING PROTEIN DR_1986-RELATED"/>
    <property type="match status" value="1"/>
</dbReference>
<dbReference type="SMR" id="A0ABC7ZIZ4"/>
<keyword evidence="1" id="KW-0446">Lipid-binding</keyword>
<dbReference type="InterPro" id="IPR043168">
    <property type="entry name" value="DegV_C"/>
</dbReference>
<dbReference type="InterPro" id="IPR003797">
    <property type="entry name" value="DegV"/>
</dbReference>
<dbReference type="GeneID" id="99647217"/>
<accession>A0ABC7ZIZ4</accession>
<dbReference type="GO" id="GO:0008289">
    <property type="term" value="F:lipid binding"/>
    <property type="evidence" value="ECO:0007669"/>
    <property type="project" value="UniProtKB-KW"/>
</dbReference>
<dbReference type="InterPro" id="IPR050270">
    <property type="entry name" value="DegV_domain_contain"/>
</dbReference>
<dbReference type="PANTHER" id="PTHR33434:SF2">
    <property type="entry name" value="FATTY ACID-BINDING PROTEIN TM_1468"/>
    <property type="match status" value="1"/>
</dbReference>